<dbReference type="InterPro" id="IPR046792">
    <property type="entry name" value="Peptidase_C54_cat"/>
</dbReference>
<evidence type="ECO:0000256" key="1">
    <source>
        <dbReference type="RuleBase" id="RU363115"/>
    </source>
</evidence>
<keyword evidence="1" id="KW-0963">Cytoplasm</keyword>
<proteinExistence type="inferred from homology"/>
<dbReference type="GO" id="GO:0015031">
    <property type="term" value="P:protein transport"/>
    <property type="evidence" value="ECO:0007669"/>
    <property type="project" value="UniProtKB-KW"/>
</dbReference>
<dbReference type="Pfam" id="PF03416">
    <property type="entry name" value="Peptidase_C54"/>
    <property type="match status" value="1"/>
</dbReference>
<dbReference type="GO" id="GO:0006914">
    <property type="term" value="P:autophagy"/>
    <property type="evidence" value="ECO:0007669"/>
    <property type="project" value="UniProtKB-KW"/>
</dbReference>
<dbReference type="InterPro" id="IPR038765">
    <property type="entry name" value="Papain-like_cys_pep_sf"/>
</dbReference>
<comment type="function">
    <text evidence="1">Cysteine protease that plays a key role in autophagy by mediating both proteolytic activation and delipidation of ATG8 family proteins.</text>
</comment>
<dbReference type="Proteomes" id="UP000054560">
    <property type="component" value="Unassembled WGS sequence"/>
</dbReference>
<evidence type="ECO:0000313" key="4">
    <source>
        <dbReference type="EMBL" id="KNC77926.1"/>
    </source>
</evidence>
<evidence type="ECO:0000256" key="2">
    <source>
        <dbReference type="SAM" id="MobiDB-lite"/>
    </source>
</evidence>
<organism evidence="4 5">
    <name type="scientific">Sphaeroforma arctica JP610</name>
    <dbReference type="NCBI Taxonomy" id="667725"/>
    <lineage>
        <taxon>Eukaryota</taxon>
        <taxon>Ichthyosporea</taxon>
        <taxon>Ichthyophonida</taxon>
        <taxon>Sphaeroforma</taxon>
    </lineage>
</organism>
<feature type="region of interest" description="Disordered" evidence="2">
    <location>
        <begin position="66"/>
        <end position="91"/>
    </location>
</feature>
<gene>
    <name evidence="4" type="ORF">SARC_09629</name>
</gene>
<keyword evidence="1" id="KW-0378">Hydrolase</keyword>
<comment type="similarity">
    <text evidence="1">Belongs to the peptidase C54 family.</text>
</comment>
<dbReference type="OrthoDB" id="2960936at2759"/>
<evidence type="ECO:0000313" key="5">
    <source>
        <dbReference type="Proteomes" id="UP000054560"/>
    </source>
</evidence>
<keyword evidence="1" id="KW-0653">Protein transport</keyword>
<dbReference type="SUPFAM" id="SSF54001">
    <property type="entry name" value="Cysteine proteinases"/>
    <property type="match status" value="1"/>
</dbReference>
<evidence type="ECO:0000259" key="3">
    <source>
        <dbReference type="Pfam" id="PF03416"/>
    </source>
</evidence>
<dbReference type="GO" id="GO:0008234">
    <property type="term" value="F:cysteine-type peptidase activity"/>
    <property type="evidence" value="ECO:0007669"/>
    <property type="project" value="InterPro"/>
</dbReference>
<feature type="domain" description="Peptidase C54 catalytic" evidence="3">
    <location>
        <begin position="3"/>
        <end position="37"/>
    </location>
</feature>
<dbReference type="GO" id="GO:0006508">
    <property type="term" value="P:proteolysis"/>
    <property type="evidence" value="ECO:0007669"/>
    <property type="project" value="UniProtKB-KW"/>
</dbReference>
<dbReference type="EC" id="3.4.22.-" evidence="1"/>
<dbReference type="RefSeq" id="XP_014151828.1">
    <property type="nucleotide sequence ID" value="XM_014296353.1"/>
</dbReference>
<keyword evidence="5" id="KW-1185">Reference proteome</keyword>
<reference evidence="4 5" key="1">
    <citation type="submission" date="2011-02" db="EMBL/GenBank/DDBJ databases">
        <title>The Genome Sequence of Sphaeroforma arctica JP610.</title>
        <authorList>
            <consortium name="The Broad Institute Genome Sequencing Platform"/>
            <person name="Russ C."/>
            <person name="Cuomo C."/>
            <person name="Young S.K."/>
            <person name="Zeng Q."/>
            <person name="Gargeya S."/>
            <person name="Alvarado L."/>
            <person name="Berlin A."/>
            <person name="Chapman S.B."/>
            <person name="Chen Z."/>
            <person name="Freedman E."/>
            <person name="Gellesch M."/>
            <person name="Goldberg J."/>
            <person name="Griggs A."/>
            <person name="Gujja S."/>
            <person name="Heilman E."/>
            <person name="Heiman D."/>
            <person name="Howarth C."/>
            <person name="Mehta T."/>
            <person name="Neiman D."/>
            <person name="Pearson M."/>
            <person name="Roberts A."/>
            <person name="Saif S."/>
            <person name="Shea T."/>
            <person name="Shenoy N."/>
            <person name="Sisk P."/>
            <person name="Stolte C."/>
            <person name="Sykes S."/>
            <person name="White J."/>
            <person name="Yandava C."/>
            <person name="Burger G."/>
            <person name="Gray M.W."/>
            <person name="Holland P.W.H."/>
            <person name="King N."/>
            <person name="Lang F.B.F."/>
            <person name="Roger A.J."/>
            <person name="Ruiz-Trillo I."/>
            <person name="Haas B."/>
            <person name="Nusbaum C."/>
            <person name="Birren B."/>
        </authorList>
    </citation>
    <scope>NUCLEOTIDE SEQUENCE [LARGE SCALE GENOMIC DNA]</scope>
    <source>
        <strain evidence="4 5">JP610</strain>
    </source>
</reference>
<comment type="subcellular location">
    <subcellularLocation>
        <location evidence="1">Cytoplasm</location>
    </subcellularLocation>
</comment>
<dbReference type="GO" id="GO:0005737">
    <property type="term" value="C:cytoplasm"/>
    <property type="evidence" value="ECO:0007669"/>
    <property type="project" value="UniProtKB-SubCell"/>
</dbReference>
<keyword evidence="1" id="KW-0645">Protease</keyword>
<dbReference type="EMBL" id="KQ242600">
    <property type="protein sequence ID" value="KNC77926.1"/>
    <property type="molecule type" value="Genomic_DNA"/>
</dbReference>
<sequence>MSQSYHCSQINVLPFSSMDPSLCLGFLLNTKAERDGFFSTFELKQRLETTPLFNVVQMANPFAQTSGADTGDVVSGSGSCEDSNSDDFEII</sequence>
<name>A0A0L0FN55_9EUKA</name>
<protein>
    <recommendedName>
        <fullName evidence="1">Cysteine protease</fullName>
        <ecNumber evidence="1">3.4.22.-</ecNumber>
    </recommendedName>
</protein>
<keyword evidence="1" id="KW-0072">Autophagy</keyword>
<keyword evidence="1" id="KW-0813">Transport</keyword>
<accession>A0A0L0FN55</accession>
<dbReference type="AlphaFoldDB" id="A0A0L0FN55"/>
<dbReference type="GO" id="GO:0019786">
    <property type="term" value="F:protein-phosphatidylethanolamide deconjugating activity"/>
    <property type="evidence" value="ECO:0007669"/>
    <property type="project" value="InterPro"/>
</dbReference>
<dbReference type="GeneID" id="25910133"/>